<feature type="compositionally biased region" description="Basic and acidic residues" evidence="10">
    <location>
        <begin position="240"/>
        <end position="253"/>
    </location>
</feature>
<dbReference type="InterPro" id="IPR013088">
    <property type="entry name" value="Znf_NHR/GATA"/>
</dbReference>
<protein>
    <recommendedName>
        <fullName evidence="11">Nuclear receptor domain-containing protein</fullName>
    </recommendedName>
</protein>
<dbReference type="EMBL" id="CAXIEN010000017">
    <property type="protein sequence ID" value="CAL1265397.1"/>
    <property type="molecule type" value="Genomic_DNA"/>
</dbReference>
<dbReference type="PROSITE" id="PS00031">
    <property type="entry name" value="NUCLEAR_REC_DBD_1"/>
    <property type="match status" value="1"/>
</dbReference>
<keyword evidence="6" id="KW-0238">DNA-binding</keyword>
<gene>
    <name evidence="12" type="ORF">LARSCL_LOCUS2502</name>
</gene>
<evidence type="ECO:0000313" key="13">
    <source>
        <dbReference type="Proteomes" id="UP001497382"/>
    </source>
</evidence>
<evidence type="ECO:0000256" key="9">
    <source>
        <dbReference type="ARBA" id="ARBA00023242"/>
    </source>
</evidence>
<dbReference type="SMART" id="SM00399">
    <property type="entry name" value="ZnF_C4"/>
    <property type="match status" value="1"/>
</dbReference>
<evidence type="ECO:0000256" key="6">
    <source>
        <dbReference type="ARBA" id="ARBA00023125"/>
    </source>
</evidence>
<dbReference type="PROSITE" id="PS51030">
    <property type="entry name" value="NUCLEAR_REC_DBD_2"/>
    <property type="match status" value="1"/>
</dbReference>
<dbReference type="CDD" id="cd06970">
    <property type="entry name" value="NR_DBD_PNR"/>
    <property type="match status" value="1"/>
</dbReference>
<evidence type="ECO:0000259" key="11">
    <source>
        <dbReference type="PROSITE" id="PS51030"/>
    </source>
</evidence>
<proteinExistence type="predicted"/>
<comment type="caution">
    <text evidence="12">The sequence shown here is derived from an EMBL/GenBank/DDBJ whole genome shotgun (WGS) entry which is preliminary data.</text>
</comment>
<dbReference type="GO" id="GO:0043565">
    <property type="term" value="F:sequence-specific DNA binding"/>
    <property type="evidence" value="ECO:0007669"/>
    <property type="project" value="InterPro"/>
</dbReference>
<evidence type="ECO:0000256" key="8">
    <source>
        <dbReference type="ARBA" id="ARBA00023170"/>
    </source>
</evidence>
<dbReference type="InterPro" id="IPR001628">
    <property type="entry name" value="Znf_hrmn_rcpt"/>
</dbReference>
<comment type="subcellular location">
    <subcellularLocation>
        <location evidence="1">Nucleus</location>
    </subcellularLocation>
</comment>
<dbReference type="GO" id="GO:0005634">
    <property type="term" value="C:nucleus"/>
    <property type="evidence" value="ECO:0007669"/>
    <property type="project" value="UniProtKB-SubCell"/>
</dbReference>
<feature type="domain" description="Nuclear receptor" evidence="11">
    <location>
        <begin position="110"/>
        <end position="186"/>
    </location>
</feature>
<dbReference type="GO" id="GO:0003700">
    <property type="term" value="F:DNA-binding transcription factor activity"/>
    <property type="evidence" value="ECO:0007669"/>
    <property type="project" value="InterPro"/>
</dbReference>
<keyword evidence="2" id="KW-0479">Metal-binding</keyword>
<evidence type="ECO:0000313" key="12">
    <source>
        <dbReference type="EMBL" id="CAL1265397.1"/>
    </source>
</evidence>
<keyword evidence="13" id="KW-1185">Reference proteome</keyword>
<dbReference type="FunFam" id="3.30.50.10:FF:000028">
    <property type="entry name" value="Nuclear receptor subfamily 2, group E, member 3"/>
    <property type="match status" value="1"/>
</dbReference>
<dbReference type="GO" id="GO:0008270">
    <property type="term" value="F:zinc ion binding"/>
    <property type="evidence" value="ECO:0007669"/>
    <property type="project" value="UniProtKB-KW"/>
</dbReference>
<dbReference type="PRINTS" id="PR00047">
    <property type="entry name" value="STROIDFINGER"/>
</dbReference>
<sequence>MGSSFPGDLRAAIYPTPLLFNPPAHKRPITHAAMTPNVGSDQPSSPGSTLGGHSPEAPPRDSPLAGSSVHPPHCPAVSVHSFYPSHPPRLAGGTPPDVLGHTPAKRISPGLTCVVCGDTSSGKHYGILACNGCSGFFKRSVRRKLIYRCQAGTGNCVVDKAHRNQCQACRLKKCLQMGMNKDAVQNERQPRNTATIRPESLSEMESERLLRDGVAATVAAVGVYPQPHRVHHLLADAAARTKIERDHEHKEGKGNPASPPSSSPPSRDLPFLI</sequence>
<keyword evidence="7" id="KW-0804">Transcription</keyword>
<keyword evidence="8" id="KW-0675">Receptor</keyword>
<dbReference type="InterPro" id="IPR050274">
    <property type="entry name" value="Nuclear_hormone_rcpt_NR2"/>
</dbReference>
<evidence type="ECO:0000256" key="7">
    <source>
        <dbReference type="ARBA" id="ARBA00023163"/>
    </source>
</evidence>
<dbReference type="Pfam" id="PF00105">
    <property type="entry name" value="zf-C4"/>
    <property type="match status" value="1"/>
</dbReference>
<evidence type="ECO:0000256" key="2">
    <source>
        <dbReference type="ARBA" id="ARBA00022723"/>
    </source>
</evidence>
<evidence type="ECO:0000256" key="3">
    <source>
        <dbReference type="ARBA" id="ARBA00022771"/>
    </source>
</evidence>
<dbReference type="PANTHER" id="PTHR24083">
    <property type="entry name" value="NUCLEAR HORMONE RECEPTOR"/>
    <property type="match status" value="1"/>
</dbReference>
<organism evidence="12 13">
    <name type="scientific">Larinioides sclopetarius</name>
    <dbReference type="NCBI Taxonomy" id="280406"/>
    <lineage>
        <taxon>Eukaryota</taxon>
        <taxon>Metazoa</taxon>
        <taxon>Ecdysozoa</taxon>
        <taxon>Arthropoda</taxon>
        <taxon>Chelicerata</taxon>
        <taxon>Arachnida</taxon>
        <taxon>Araneae</taxon>
        <taxon>Araneomorphae</taxon>
        <taxon>Entelegynae</taxon>
        <taxon>Araneoidea</taxon>
        <taxon>Araneidae</taxon>
        <taxon>Larinioides</taxon>
    </lineage>
</organism>
<dbReference type="AlphaFoldDB" id="A0AAV1Z1I0"/>
<dbReference type="Gene3D" id="3.30.50.10">
    <property type="entry name" value="Erythroid Transcription Factor GATA-1, subunit A"/>
    <property type="match status" value="1"/>
</dbReference>
<reference evidence="12 13" key="1">
    <citation type="submission" date="2024-04" db="EMBL/GenBank/DDBJ databases">
        <authorList>
            <person name="Rising A."/>
            <person name="Reimegard J."/>
            <person name="Sonavane S."/>
            <person name="Akerstrom W."/>
            <person name="Nylinder S."/>
            <person name="Hedman E."/>
            <person name="Kallberg Y."/>
        </authorList>
    </citation>
    <scope>NUCLEOTIDE SEQUENCE [LARGE SCALE GENOMIC DNA]</scope>
</reference>
<keyword evidence="3" id="KW-0863">Zinc-finger</keyword>
<keyword evidence="9" id="KW-0539">Nucleus</keyword>
<keyword evidence="5" id="KW-0805">Transcription regulation</keyword>
<dbReference type="Proteomes" id="UP001497382">
    <property type="component" value="Unassembled WGS sequence"/>
</dbReference>
<dbReference type="SUPFAM" id="SSF57716">
    <property type="entry name" value="Glucocorticoid receptor-like (DNA-binding domain)"/>
    <property type="match status" value="1"/>
</dbReference>
<evidence type="ECO:0000256" key="1">
    <source>
        <dbReference type="ARBA" id="ARBA00004123"/>
    </source>
</evidence>
<evidence type="ECO:0000256" key="10">
    <source>
        <dbReference type="SAM" id="MobiDB-lite"/>
    </source>
</evidence>
<accession>A0AAV1Z1I0</accession>
<dbReference type="GO" id="GO:0045944">
    <property type="term" value="P:positive regulation of transcription by RNA polymerase II"/>
    <property type="evidence" value="ECO:0007669"/>
    <property type="project" value="UniProtKB-ARBA"/>
</dbReference>
<keyword evidence="4" id="KW-0862">Zinc</keyword>
<feature type="region of interest" description="Disordered" evidence="10">
    <location>
        <begin position="25"/>
        <end position="70"/>
    </location>
</feature>
<name>A0AAV1Z1I0_9ARAC</name>
<evidence type="ECO:0000256" key="4">
    <source>
        <dbReference type="ARBA" id="ARBA00022833"/>
    </source>
</evidence>
<feature type="region of interest" description="Disordered" evidence="10">
    <location>
        <begin position="240"/>
        <end position="273"/>
    </location>
</feature>
<feature type="compositionally biased region" description="Polar residues" evidence="10">
    <location>
        <begin position="37"/>
        <end position="48"/>
    </location>
</feature>
<evidence type="ECO:0000256" key="5">
    <source>
        <dbReference type="ARBA" id="ARBA00023015"/>
    </source>
</evidence>